<evidence type="ECO:0000313" key="4">
    <source>
        <dbReference type="Proteomes" id="UP000886998"/>
    </source>
</evidence>
<name>A0A8X6XCU0_9ARAC</name>
<gene>
    <name evidence="3" type="primary">Dmac2</name>
    <name evidence="3" type="ORF">TNIN_86171</name>
</gene>
<evidence type="ECO:0000256" key="1">
    <source>
        <dbReference type="ARBA" id="ARBA00006901"/>
    </source>
</evidence>
<dbReference type="Gene3D" id="3.80.10.10">
    <property type="entry name" value="Ribonuclease Inhibitor"/>
    <property type="match status" value="1"/>
</dbReference>
<dbReference type="OrthoDB" id="1708588at2759"/>
<evidence type="ECO:0000313" key="3">
    <source>
        <dbReference type="EMBL" id="GFY50571.1"/>
    </source>
</evidence>
<organism evidence="3 4">
    <name type="scientific">Trichonephila inaurata madagascariensis</name>
    <dbReference type="NCBI Taxonomy" id="2747483"/>
    <lineage>
        <taxon>Eukaryota</taxon>
        <taxon>Metazoa</taxon>
        <taxon>Ecdysozoa</taxon>
        <taxon>Arthropoda</taxon>
        <taxon>Chelicerata</taxon>
        <taxon>Arachnida</taxon>
        <taxon>Araneae</taxon>
        <taxon>Araneomorphae</taxon>
        <taxon>Entelegynae</taxon>
        <taxon>Araneoidea</taxon>
        <taxon>Nephilidae</taxon>
        <taxon>Trichonephila</taxon>
        <taxon>Trichonephila inaurata</taxon>
    </lineage>
</organism>
<keyword evidence="4" id="KW-1185">Reference proteome</keyword>
<dbReference type="FunFam" id="3.80.10.10:FF:000168">
    <property type="entry name" value="Distal membrane arm assembly complex 2"/>
    <property type="match status" value="1"/>
</dbReference>
<comment type="caution">
    <text evidence="3">The sequence shown here is derived from an EMBL/GenBank/DDBJ whole genome shotgun (WGS) entry which is preliminary data.</text>
</comment>
<reference evidence="3" key="1">
    <citation type="submission" date="2020-08" db="EMBL/GenBank/DDBJ databases">
        <title>Multicomponent nature underlies the extraordinary mechanical properties of spider dragline silk.</title>
        <authorList>
            <person name="Kono N."/>
            <person name="Nakamura H."/>
            <person name="Mori M."/>
            <person name="Yoshida Y."/>
            <person name="Ohtoshi R."/>
            <person name="Malay A.D."/>
            <person name="Moran D.A.P."/>
            <person name="Tomita M."/>
            <person name="Numata K."/>
            <person name="Arakawa K."/>
        </authorList>
    </citation>
    <scope>NUCLEOTIDE SEQUENCE</scope>
</reference>
<evidence type="ECO:0000256" key="2">
    <source>
        <dbReference type="ARBA" id="ARBA00076566"/>
    </source>
</evidence>
<dbReference type="AlphaFoldDB" id="A0A8X6XCU0"/>
<dbReference type="Proteomes" id="UP000886998">
    <property type="component" value="Unassembled WGS sequence"/>
</dbReference>
<sequence>MEFAKRESKQTSVVVLFTSISQNLETKTIDKQVYNSFSCCIGLFIQSINQLLVSVYLKEFQMLLNRNIVSKLCTCLPYVTSQRLKVRILPKEHYDETETPFMKSKKPGESFITNFYAIVQRNWTWADIKHERKLKKMKELQENQKYISTRHKILGPDLATAHFIIARGGKIKFKGHEEWMAFDHLLTEKIPASYVPGFYVEELDASNLPLCYEGFENMCNLSELKKLILQNCPLVDDWCLSRSHLFENTLEYLDISGCKNVSERGICTLHVLKNLKTLVILDTPNIQHKELVSLLLQEILPNCEVIGVNYDDPVLRKRIKKYMD</sequence>
<dbReference type="InterPro" id="IPR032675">
    <property type="entry name" value="LRR_dom_sf"/>
</dbReference>
<accession>A0A8X6XCU0</accession>
<protein>
    <recommendedName>
        <fullName evidence="2">ATP synthase subunit s-like protein</fullName>
    </recommendedName>
</protein>
<proteinExistence type="inferred from homology"/>
<comment type="similarity">
    <text evidence="1">Belongs to the ATP synthase subunit s family.</text>
</comment>
<dbReference type="EMBL" id="BMAV01007554">
    <property type="protein sequence ID" value="GFY50571.1"/>
    <property type="molecule type" value="Genomic_DNA"/>
</dbReference>
<dbReference type="SUPFAM" id="SSF52047">
    <property type="entry name" value="RNI-like"/>
    <property type="match status" value="1"/>
</dbReference>